<dbReference type="RefSeq" id="WP_162445943.1">
    <property type="nucleotide sequence ID" value="NZ_CP048222.1"/>
</dbReference>
<evidence type="ECO:0000313" key="1">
    <source>
        <dbReference type="EMBL" id="QHT69960.1"/>
    </source>
</evidence>
<dbReference type="EMBL" id="CP048222">
    <property type="protein sequence ID" value="QHT69960.1"/>
    <property type="molecule type" value="Genomic_DNA"/>
</dbReference>
<proteinExistence type="predicted"/>
<gene>
    <name evidence="1" type="ORF">GXP67_26590</name>
</gene>
<protein>
    <recommendedName>
        <fullName evidence="3">Heavy-metal-associated domain-containing protein</fullName>
    </recommendedName>
</protein>
<sequence>METIFIHPDKVVEVFKTNVNQEWQVQFIIAALEKLLPEARITFDLDDCDKILRIEGQVTLINIHQIIQVISAFGYHAEVLR</sequence>
<keyword evidence="2" id="KW-1185">Reference proteome</keyword>
<dbReference type="AlphaFoldDB" id="A0A6C0GR31"/>
<evidence type="ECO:0008006" key="3">
    <source>
        <dbReference type="Google" id="ProtNLM"/>
    </source>
</evidence>
<name>A0A6C0GR31_9BACT</name>
<accession>A0A6C0GR31</accession>
<dbReference type="Proteomes" id="UP000480178">
    <property type="component" value="Chromosome"/>
</dbReference>
<organism evidence="1 2">
    <name type="scientific">Rhodocytophaga rosea</name>
    <dbReference type="NCBI Taxonomy" id="2704465"/>
    <lineage>
        <taxon>Bacteria</taxon>
        <taxon>Pseudomonadati</taxon>
        <taxon>Bacteroidota</taxon>
        <taxon>Cytophagia</taxon>
        <taxon>Cytophagales</taxon>
        <taxon>Rhodocytophagaceae</taxon>
        <taxon>Rhodocytophaga</taxon>
    </lineage>
</organism>
<dbReference type="KEGG" id="rhoz:GXP67_26590"/>
<evidence type="ECO:0000313" key="2">
    <source>
        <dbReference type="Proteomes" id="UP000480178"/>
    </source>
</evidence>
<reference evidence="1 2" key="1">
    <citation type="submission" date="2020-01" db="EMBL/GenBank/DDBJ databases">
        <authorList>
            <person name="Kim M.K."/>
        </authorList>
    </citation>
    <scope>NUCLEOTIDE SEQUENCE [LARGE SCALE GENOMIC DNA]</scope>
    <source>
        <strain evidence="1 2">172606-1</strain>
    </source>
</reference>